<dbReference type="STRING" id="490899.DKAM_0074"/>
<dbReference type="AlphaFoldDB" id="B8D3D4"/>
<keyword evidence="6" id="KW-0067">ATP-binding</keyword>
<dbReference type="KEGG" id="dka:DKAM_0074"/>
<evidence type="ECO:0000256" key="7">
    <source>
        <dbReference type="ARBA" id="ARBA00048037"/>
    </source>
</evidence>
<keyword evidence="4" id="KW-0436">Ligase</keyword>
<sequence length="90" mass="10521">MRLTRVLRGEKTVSIDIEVEECAIRTIMFSGDFFAYPEENIEKLEESLKNCRNLECIDNAFKTVENTLFIGVDWEALKNEVVNMWRALCK</sequence>
<evidence type="ECO:0000259" key="8">
    <source>
        <dbReference type="Pfam" id="PF10437"/>
    </source>
</evidence>
<evidence type="ECO:0000256" key="6">
    <source>
        <dbReference type="ARBA" id="ARBA00022840"/>
    </source>
</evidence>
<dbReference type="GeneID" id="7170405"/>
<dbReference type="GO" id="GO:0005524">
    <property type="term" value="F:ATP binding"/>
    <property type="evidence" value="ECO:0007669"/>
    <property type="project" value="UniProtKB-KW"/>
</dbReference>
<dbReference type="SUPFAM" id="SSF82649">
    <property type="entry name" value="SufE/NifU"/>
    <property type="match status" value="1"/>
</dbReference>
<dbReference type="GO" id="GO:0016979">
    <property type="term" value="F:lipoate-protein ligase activity"/>
    <property type="evidence" value="ECO:0007669"/>
    <property type="project" value="UniProtKB-EC"/>
</dbReference>
<dbReference type="Proteomes" id="UP000006903">
    <property type="component" value="Chromosome"/>
</dbReference>
<evidence type="ECO:0000256" key="2">
    <source>
        <dbReference type="ARBA" id="ARBA00005124"/>
    </source>
</evidence>
<evidence type="ECO:0000256" key="4">
    <source>
        <dbReference type="ARBA" id="ARBA00022598"/>
    </source>
</evidence>
<dbReference type="GO" id="GO:0009249">
    <property type="term" value="P:protein lipoylation"/>
    <property type="evidence" value="ECO:0007669"/>
    <property type="project" value="UniProtKB-ARBA"/>
</dbReference>
<dbReference type="EC" id="6.3.1.20" evidence="3"/>
<evidence type="ECO:0000313" key="9">
    <source>
        <dbReference type="EMBL" id="ACL10403.1"/>
    </source>
</evidence>
<dbReference type="RefSeq" id="WP_012607745.1">
    <property type="nucleotide sequence ID" value="NC_011766.1"/>
</dbReference>
<name>B8D3D4_DESA1</name>
<dbReference type="UniPathway" id="UPA00537">
    <property type="reaction ID" value="UER00594"/>
</dbReference>
<evidence type="ECO:0000256" key="1">
    <source>
        <dbReference type="ARBA" id="ARBA00005085"/>
    </source>
</evidence>
<evidence type="ECO:0000313" key="10">
    <source>
        <dbReference type="Proteomes" id="UP000006903"/>
    </source>
</evidence>
<evidence type="ECO:0000256" key="5">
    <source>
        <dbReference type="ARBA" id="ARBA00022741"/>
    </source>
</evidence>
<keyword evidence="5" id="KW-0547">Nucleotide-binding</keyword>
<proteinExistence type="predicted"/>
<dbReference type="Gene3D" id="3.30.390.50">
    <property type="entry name" value="CO dehydrogenase flavoprotein, C-terminal domain"/>
    <property type="match status" value="1"/>
</dbReference>
<dbReference type="eggNOG" id="arCOG03837">
    <property type="taxonomic scope" value="Archaea"/>
</dbReference>
<dbReference type="EMBL" id="CP001140">
    <property type="protein sequence ID" value="ACL10403.1"/>
    <property type="molecule type" value="Genomic_DNA"/>
</dbReference>
<dbReference type="HOGENOM" id="CLU_181210_1_0_2"/>
<reference evidence="9 10" key="1">
    <citation type="journal article" date="2009" name="J. Bacteriol.">
        <title>Complete genome sequence of the anaerobic, protein-degrading hyperthermophilic crenarchaeon Desulfurococcus kamchatkensis.</title>
        <authorList>
            <person name="Ravin N.V."/>
            <person name="Mardanov A.V."/>
            <person name="Beletsky A.V."/>
            <person name="Kublanov I.V."/>
            <person name="Kolganova T.V."/>
            <person name="Lebedinsky A.V."/>
            <person name="Chernyh N.A."/>
            <person name="Bonch-Osmolovskaya E.A."/>
            <person name="Skryabin K.G."/>
        </authorList>
    </citation>
    <scope>NUCLEOTIDE SEQUENCE [LARGE SCALE GENOMIC DNA]</scope>
    <source>
        <strain evidence="10">DSM 18924 / JCM 16383 / VKM B-2413 / 1221n</strain>
    </source>
</reference>
<dbReference type="Pfam" id="PF10437">
    <property type="entry name" value="Lip_prot_lig_C"/>
    <property type="match status" value="1"/>
</dbReference>
<dbReference type="InterPro" id="IPR019491">
    <property type="entry name" value="Lipoate_protein_ligase_C"/>
</dbReference>
<feature type="domain" description="Lipoate protein ligase C-terminal" evidence="8">
    <location>
        <begin position="12"/>
        <end position="75"/>
    </location>
</feature>
<accession>B8D3D4</accession>
<comment type="catalytic activity">
    <reaction evidence="7">
        <text>L-lysyl-[lipoyl-carrier protein] + (R)-lipoate + ATP = N(6)-[(R)-lipoyl]-L-lysyl-[lipoyl-carrier protein] + AMP + diphosphate + H(+)</text>
        <dbReference type="Rhea" id="RHEA:49288"/>
        <dbReference type="Rhea" id="RHEA-COMP:10500"/>
        <dbReference type="Rhea" id="RHEA-COMP:10502"/>
        <dbReference type="ChEBI" id="CHEBI:15378"/>
        <dbReference type="ChEBI" id="CHEBI:29969"/>
        <dbReference type="ChEBI" id="CHEBI:30616"/>
        <dbReference type="ChEBI" id="CHEBI:33019"/>
        <dbReference type="ChEBI" id="CHEBI:83088"/>
        <dbReference type="ChEBI" id="CHEBI:83099"/>
        <dbReference type="ChEBI" id="CHEBI:456215"/>
        <dbReference type="EC" id="6.3.1.20"/>
    </reaction>
</comment>
<evidence type="ECO:0000256" key="3">
    <source>
        <dbReference type="ARBA" id="ARBA00012367"/>
    </source>
</evidence>
<gene>
    <name evidence="9" type="ordered locus">DKAM_0074</name>
</gene>
<protein>
    <recommendedName>
        <fullName evidence="3">lipoate--protein ligase</fullName>
        <ecNumber evidence="3">6.3.1.20</ecNumber>
    </recommendedName>
</protein>
<comment type="pathway">
    <text evidence="2">Protein modification; protein lipoylation via exogenous pathway; protein N(6)-(lipoyl)lysine from lipoate: step 1/2.</text>
</comment>
<comment type="pathway">
    <text evidence="1">Protein modification; protein lipoylation via exogenous pathway; protein N(6)-(lipoyl)lysine from lipoate: step 2/2.</text>
</comment>
<organism evidence="9 10">
    <name type="scientific">Desulfurococcus amylolyticus (strain DSM 18924 / JCM 16383 / VKM B-2413 / 1221n)</name>
    <name type="common">Desulfurococcus kamchatkensis</name>
    <dbReference type="NCBI Taxonomy" id="490899"/>
    <lineage>
        <taxon>Archaea</taxon>
        <taxon>Thermoproteota</taxon>
        <taxon>Thermoprotei</taxon>
        <taxon>Desulfurococcales</taxon>
        <taxon>Desulfurococcaceae</taxon>
        <taxon>Desulfurococcus</taxon>
    </lineage>
</organism>